<dbReference type="SMART" id="SM00363">
    <property type="entry name" value="S4"/>
    <property type="match status" value="1"/>
</dbReference>
<feature type="domain" description="RNA-binding S4" evidence="3">
    <location>
        <begin position="16"/>
        <end position="76"/>
    </location>
</feature>
<dbReference type="OrthoDB" id="9797176at2"/>
<feature type="compositionally biased region" description="Basic and acidic residues" evidence="2">
    <location>
        <begin position="125"/>
        <end position="136"/>
    </location>
</feature>
<accession>A0A4R3NM14</accession>
<dbReference type="GO" id="GO:0003723">
    <property type="term" value="F:RNA binding"/>
    <property type="evidence" value="ECO:0007669"/>
    <property type="project" value="UniProtKB-KW"/>
</dbReference>
<keyword evidence="5" id="KW-1185">Reference proteome</keyword>
<proteinExistence type="predicted"/>
<evidence type="ECO:0000313" key="5">
    <source>
        <dbReference type="Proteomes" id="UP000295097"/>
    </source>
</evidence>
<reference evidence="4 5" key="1">
    <citation type="submission" date="2019-03" db="EMBL/GenBank/DDBJ databases">
        <title>Freshwater and sediment microbial communities from various areas in North America, analyzing microbe dynamics in response to fracking.</title>
        <authorList>
            <person name="Lamendella R."/>
        </authorList>
    </citation>
    <scope>NUCLEOTIDE SEQUENCE [LARGE SCALE GENOMIC DNA]</scope>
    <source>
        <strain evidence="4 5">175.2</strain>
    </source>
</reference>
<dbReference type="InterPro" id="IPR036986">
    <property type="entry name" value="S4_RNA-bd_sf"/>
</dbReference>
<comment type="caution">
    <text evidence="4">The sequence shown here is derived from an EMBL/GenBank/DDBJ whole genome shotgun (WGS) entry which is preliminary data.</text>
</comment>
<dbReference type="CDD" id="cd00165">
    <property type="entry name" value="S4"/>
    <property type="match status" value="1"/>
</dbReference>
<dbReference type="PROSITE" id="PS50889">
    <property type="entry name" value="S4"/>
    <property type="match status" value="1"/>
</dbReference>
<dbReference type="RefSeq" id="WP_132313123.1">
    <property type="nucleotide sequence ID" value="NZ_SMAR01000027.1"/>
</dbReference>
<keyword evidence="1" id="KW-0694">RNA-binding</keyword>
<dbReference type="InterPro" id="IPR002942">
    <property type="entry name" value="S4_RNA-bd"/>
</dbReference>
<evidence type="ECO:0000259" key="3">
    <source>
        <dbReference type="SMART" id="SM00363"/>
    </source>
</evidence>
<protein>
    <submittedName>
        <fullName evidence="4">Heat shock protein Hsp15</fullName>
    </submittedName>
</protein>
<name>A0A4R3NM14_9HYPH</name>
<organism evidence="4 5">
    <name type="scientific">Martelella mediterranea</name>
    <dbReference type="NCBI Taxonomy" id="293089"/>
    <lineage>
        <taxon>Bacteria</taxon>
        <taxon>Pseudomonadati</taxon>
        <taxon>Pseudomonadota</taxon>
        <taxon>Alphaproteobacteria</taxon>
        <taxon>Hyphomicrobiales</taxon>
        <taxon>Aurantimonadaceae</taxon>
        <taxon>Martelella</taxon>
    </lineage>
</organism>
<evidence type="ECO:0000313" key="4">
    <source>
        <dbReference type="EMBL" id="TCT35267.1"/>
    </source>
</evidence>
<evidence type="ECO:0000256" key="1">
    <source>
        <dbReference type="PROSITE-ProRule" id="PRU00182"/>
    </source>
</evidence>
<feature type="region of interest" description="Disordered" evidence="2">
    <location>
        <begin position="108"/>
        <end position="136"/>
    </location>
</feature>
<gene>
    <name evidence="4" type="ORF">EDC90_10274</name>
</gene>
<sequence>MVDARDTENAAVSAPQRVDKWLFFARIVKSRSLAQKMVRDGYVRVNGSRIYRPSVEVSVGDRLEVSLQRREVRLIIAGAGTRRGPYSEARLLYKDVSPPPEAREKISAFEQAQRVPGSGRPTKKERREMMRFRGDD</sequence>
<dbReference type="Proteomes" id="UP000295097">
    <property type="component" value="Unassembled WGS sequence"/>
</dbReference>
<dbReference type="Gene3D" id="3.10.290.10">
    <property type="entry name" value="RNA-binding S4 domain"/>
    <property type="match status" value="1"/>
</dbReference>
<keyword evidence="4" id="KW-0346">Stress response</keyword>
<dbReference type="Pfam" id="PF01479">
    <property type="entry name" value="S4"/>
    <property type="match status" value="1"/>
</dbReference>
<dbReference type="SUPFAM" id="SSF55174">
    <property type="entry name" value="Alpha-L RNA-binding motif"/>
    <property type="match status" value="1"/>
</dbReference>
<evidence type="ECO:0000256" key="2">
    <source>
        <dbReference type="SAM" id="MobiDB-lite"/>
    </source>
</evidence>
<dbReference type="AlphaFoldDB" id="A0A4R3NM14"/>
<dbReference type="EMBL" id="SMAR01000027">
    <property type="protein sequence ID" value="TCT35267.1"/>
    <property type="molecule type" value="Genomic_DNA"/>
</dbReference>